<dbReference type="RefSeq" id="WP_235226638.1">
    <property type="nucleotide sequence ID" value="NZ_JAKGAQ010000004.1"/>
</dbReference>
<protein>
    <submittedName>
        <fullName evidence="1">SapC family protein</fullName>
    </submittedName>
</protein>
<evidence type="ECO:0000313" key="2">
    <source>
        <dbReference type="Proteomes" id="UP001200557"/>
    </source>
</evidence>
<proteinExistence type="predicted"/>
<gene>
    <name evidence="1" type="ORF">L0664_14615</name>
</gene>
<dbReference type="Proteomes" id="UP001200557">
    <property type="component" value="Unassembled WGS sequence"/>
</dbReference>
<dbReference type="EMBL" id="JAKGAQ010000004">
    <property type="protein sequence ID" value="MCF2872305.1"/>
    <property type="molecule type" value="Genomic_DNA"/>
</dbReference>
<comment type="caution">
    <text evidence="1">The sequence shown here is derived from an EMBL/GenBank/DDBJ whole genome shotgun (WGS) entry which is preliminary data.</text>
</comment>
<sequence length="268" mass="29103">MSARDWQKVTRQRHGERTWHHVTNFTFAAGLRHAVLTTSEIARCALAFPVVFGADGAPVALLRVTAPRSIFVSVKGAWRAAVLPEILRLYPFHADVQSDKQGEVTLWVDEASGCVSRDKCGLSFFTPEGLTQDLADIAEAFARRHRDATKLSACYGAMEACRLLAPLTEGENGGEEPAAYRRVDAERLAALTETEMLTLHRNGALGLAQACALSMGHMDWMQRAEARISCAEPSSSKTSKVAGFLAEVGRAQAQDAELFTSASLQAAR</sequence>
<accession>A0ABS9CYF8</accession>
<name>A0ABS9CYF8_9RHOB</name>
<evidence type="ECO:0000313" key="1">
    <source>
        <dbReference type="EMBL" id="MCF2872305.1"/>
    </source>
</evidence>
<dbReference type="Pfam" id="PF07277">
    <property type="entry name" value="SapC"/>
    <property type="match status" value="1"/>
</dbReference>
<reference evidence="1 2" key="1">
    <citation type="submission" date="2022-01" db="EMBL/GenBank/DDBJ databases">
        <title>Octadecabacter sp. nov., isolated from a marine alga.</title>
        <authorList>
            <person name="Jin M.S."/>
            <person name="Kim H.M."/>
            <person name="Han D.M."/>
            <person name="Jung J.J."/>
            <person name="Jeon C.O."/>
        </authorList>
    </citation>
    <scope>NUCLEOTIDE SEQUENCE [LARGE SCALE GENOMIC DNA]</scope>
    <source>
        <strain evidence="1 2">G9-8</strain>
    </source>
</reference>
<dbReference type="InterPro" id="IPR010836">
    <property type="entry name" value="SapC"/>
</dbReference>
<organism evidence="1 2">
    <name type="scientific">Octadecabacter dasysiphoniae</name>
    <dbReference type="NCBI Taxonomy" id="2909341"/>
    <lineage>
        <taxon>Bacteria</taxon>
        <taxon>Pseudomonadati</taxon>
        <taxon>Pseudomonadota</taxon>
        <taxon>Alphaproteobacteria</taxon>
        <taxon>Rhodobacterales</taxon>
        <taxon>Roseobacteraceae</taxon>
        <taxon>Octadecabacter</taxon>
    </lineage>
</organism>
<keyword evidence="2" id="KW-1185">Reference proteome</keyword>